<organism evidence="1">
    <name type="scientific">marine sediment metagenome</name>
    <dbReference type="NCBI Taxonomy" id="412755"/>
    <lineage>
        <taxon>unclassified sequences</taxon>
        <taxon>metagenomes</taxon>
        <taxon>ecological metagenomes</taxon>
    </lineage>
</organism>
<proteinExistence type="predicted"/>
<sequence length="136" mass="15847">MDNKLQELIDLCPCPIEFETSGNLGGFYHPRSRTITIAKQLSDEEQFAVLSHEMKHAECHLTNCHCWGSEMYLTEYHAYYAQVLECTDHIPALKLSMDWIRWVVKQTVSWPDHAKAAKRLVRTKLWQKALKLTELS</sequence>
<gene>
    <name evidence="1" type="ORF">LCGC14_0487230</name>
</gene>
<evidence type="ECO:0000313" key="1">
    <source>
        <dbReference type="EMBL" id="KKN64889.1"/>
    </source>
</evidence>
<evidence type="ECO:0008006" key="2">
    <source>
        <dbReference type="Google" id="ProtNLM"/>
    </source>
</evidence>
<reference evidence="1" key="1">
    <citation type="journal article" date="2015" name="Nature">
        <title>Complex archaea that bridge the gap between prokaryotes and eukaryotes.</title>
        <authorList>
            <person name="Spang A."/>
            <person name="Saw J.H."/>
            <person name="Jorgensen S.L."/>
            <person name="Zaremba-Niedzwiedzka K."/>
            <person name="Martijn J."/>
            <person name="Lind A.E."/>
            <person name="van Eijk R."/>
            <person name="Schleper C."/>
            <person name="Guy L."/>
            <person name="Ettema T.J."/>
        </authorList>
    </citation>
    <scope>NUCLEOTIDE SEQUENCE</scope>
</reference>
<protein>
    <recommendedName>
        <fullName evidence="2">IrrE N-terminal-like domain-containing protein</fullName>
    </recommendedName>
</protein>
<dbReference type="EMBL" id="LAZR01000541">
    <property type="protein sequence ID" value="KKN64889.1"/>
    <property type="molecule type" value="Genomic_DNA"/>
</dbReference>
<name>A0A0F9SCZ6_9ZZZZ</name>
<accession>A0A0F9SCZ6</accession>
<comment type="caution">
    <text evidence="1">The sequence shown here is derived from an EMBL/GenBank/DDBJ whole genome shotgun (WGS) entry which is preliminary data.</text>
</comment>
<dbReference type="AlphaFoldDB" id="A0A0F9SCZ6"/>